<comment type="similarity">
    <text evidence="2 9">Belongs to the membrane fusion protein (MFP) (TC 8.A.1) family.</text>
</comment>
<dbReference type="Pfam" id="PF26002">
    <property type="entry name" value="Beta-barrel_AprE"/>
    <property type="match status" value="1"/>
</dbReference>
<feature type="coiled-coil region" evidence="10">
    <location>
        <begin position="122"/>
        <end position="183"/>
    </location>
</feature>
<dbReference type="PANTHER" id="PTHR30386:SF27">
    <property type="entry name" value="MEMBRANE FUSION PROTEIN (MFP) FAMILY PROTEIN"/>
    <property type="match status" value="1"/>
</dbReference>
<dbReference type="RefSeq" id="WP_052038457.1">
    <property type="nucleotide sequence ID" value="NZ_CABMNT010000001.1"/>
</dbReference>
<feature type="transmembrane region" description="Helical" evidence="9">
    <location>
        <begin position="42"/>
        <end position="60"/>
    </location>
</feature>
<dbReference type="GO" id="GO:0005886">
    <property type="term" value="C:plasma membrane"/>
    <property type="evidence" value="ECO:0007669"/>
    <property type="project" value="UniProtKB-SubCell"/>
</dbReference>
<dbReference type="OrthoDB" id="9775513at2"/>
<evidence type="ECO:0000256" key="10">
    <source>
        <dbReference type="SAM" id="Coils"/>
    </source>
</evidence>
<proteinExistence type="inferred from homology"/>
<evidence type="ECO:0000313" key="13">
    <source>
        <dbReference type="Proteomes" id="UP000254331"/>
    </source>
</evidence>
<keyword evidence="5 9" id="KW-0997">Cell inner membrane</keyword>
<dbReference type="Gene3D" id="2.40.30.170">
    <property type="match status" value="1"/>
</dbReference>
<sequence length="453" mass="52717">MKLNIKRLLLTIFQRNKKSFHYDFYPNHIALIEKPLTPYSRYIASTISLSIIAFILWVYYGKLDVQSPAVGKLVVTGRSQIIQIHEPSRLAILHVKDGQKVNQGDALLTLDILGVDEEMEGIRKKRDNLLLLKIRYQALSQEASPQSLYHFNKLDDKTKKTILLSYQKEKDEFDSNIKVLETEIEINNRNQSLIYNDLLSLKNIQANIKNRFIIRKELYNKKTISKMEYLESEKELLEINRSITIKNAEYHIIKSQKKQLNKKLNQLEKKKKLEWHDKYKQYENELLIYAQNLNHLQKRQQLKTIRSPITGTIQQVSVYTLGSVLQPAQSVMTVVPDNQVNIAEVNLLNRDIGFIHIGQKAMIKIDAFPYTRYGTIEGEIINIAKDSVQHEQLGLVYPATIKLNTQTIEKNNRQYQLTPGMSLVAEIITDKRRVIDYVLSPIEVYRHNSLTEK</sequence>
<dbReference type="AlphaFoldDB" id="A0A379FBH5"/>
<keyword evidence="8 9" id="KW-0472">Membrane</keyword>
<evidence type="ECO:0000256" key="5">
    <source>
        <dbReference type="ARBA" id="ARBA00022519"/>
    </source>
</evidence>
<evidence type="ECO:0000256" key="3">
    <source>
        <dbReference type="ARBA" id="ARBA00022448"/>
    </source>
</evidence>
<keyword evidence="7 9" id="KW-1133">Transmembrane helix</keyword>
<keyword evidence="3 9" id="KW-0813">Transport</keyword>
<feature type="domain" description="AprE-like beta-barrel" evidence="11">
    <location>
        <begin position="342"/>
        <end position="429"/>
    </location>
</feature>
<evidence type="ECO:0000256" key="1">
    <source>
        <dbReference type="ARBA" id="ARBA00004377"/>
    </source>
</evidence>
<dbReference type="GO" id="GO:0015031">
    <property type="term" value="P:protein transport"/>
    <property type="evidence" value="ECO:0007669"/>
    <property type="project" value="InterPro"/>
</dbReference>
<feature type="coiled-coil region" evidence="10">
    <location>
        <begin position="250"/>
        <end position="299"/>
    </location>
</feature>
<gene>
    <name evidence="12" type="primary">hlyD</name>
    <name evidence="12" type="ORF">NCTC10376_02875</name>
</gene>
<dbReference type="Proteomes" id="UP000254331">
    <property type="component" value="Unassembled WGS sequence"/>
</dbReference>
<dbReference type="InterPro" id="IPR058982">
    <property type="entry name" value="Beta-barrel_AprE"/>
</dbReference>
<protein>
    <recommendedName>
        <fullName evidence="9">Membrane fusion protein (MFP) family protein</fullName>
    </recommendedName>
</protein>
<dbReference type="NCBIfam" id="TIGR01843">
    <property type="entry name" value="type_I_hlyD"/>
    <property type="match status" value="1"/>
</dbReference>
<name>A0A379FBH5_PROVU</name>
<dbReference type="EMBL" id="UGTW01000001">
    <property type="protein sequence ID" value="SUC16957.1"/>
    <property type="molecule type" value="Genomic_DNA"/>
</dbReference>
<evidence type="ECO:0000256" key="4">
    <source>
        <dbReference type="ARBA" id="ARBA00022475"/>
    </source>
</evidence>
<evidence type="ECO:0000256" key="6">
    <source>
        <dbReference type="ARBA" id="ARBA00022692"/>
    </source>
</evidence>
<organism evidence="12 13">
    <name type="scientific">Proteus vulgaris</name>
    <dbReference type="NCBI Taxonomy" id="585"/>
    <lineage>
        <taxon>Bacteria</taxon>
        <taxon>Pseudomonadati</taxon>
        <taxon>Pseudomonadota</taxon>
        <taxon>Gammaproteobacteria</taxon>
        <taxon>Enterobacterales</taxon>
        <taxon>Morganellaceae</taxon>
        <taxon>Proteus</taxon>
    </lineage>
</organism>
<dbReference type="InterPro" id="IPR050739">
    <property type="entry name" value="MFP"/>
</dbReference>
<comment type="subcellular location">
    <subcellularLocation>
        <location evidence="1 9">Cell inner membrane</location>
        <topology evidence="1 9">Single-pass membrane protein</topology>
    </subcellularLocation>
</comment>
<evidence type="ECO:0000256" key="9">
    <source>
        <dbReference type="RuleBase" id="RU365093"/>
    </source>
</evidence>
<keyword evidence="6 9" id="KW-0812">Transmembrane</keyword>
<dbReference type="PRINTS" id="PR01490">
    <property type="entry name" value="RTXTOXIND"/>
</dbReference>
<accession>A0A379FBH5</accession>
<evidence type="ECO:0000256" key="7">
    <source>
        <dbReference type="ARBA" id="ARBA00022989"/>
    </source>
</evidence>
<evidence type="ECO:0000256" key="8">
    <source>
        <dbReference type="ARBA" id="ARBA00023136"/>
    </source>
</evidence>
<keyword evidence="4 9" id="KW-1003">Cell membrane</keyword>
<evidence type="ECO:0000256" key="2">
    <source>
        <dbReference type="ARBA" id="ARBA00009477"/>
    </source>
</evidence>
<reference evidence="12 13" key="1">
    <citation type="submission" date="2018-06" db="EMBL/GenBank/DDBJ databases">
        <authorList>
            <consortium name="Pathogen Informatics"/>
            <person name="Doyle S."/>
        </authorList>
    </citation>
    <scope>NUCLEOTIDE SEQUENCE [LARGE SCALE GENOMIC DNA]</scope>
    <source>
        <strain evidence="12 13">NCTC10376</strain>
    </source>
</reference>
<evidence type="ECO:0000313" key="12">
    <source>
        <dbReference type="EMBL" id="SUC16957.1"/>
    </source>
</evidence>
<keyword evidence="10" id="KW-0175">Coiled coil</keyword>
<dbReference type="InterPro" id="IPR010129">
    <property type="entry name" value="T1SS_HlyD"/>
</dbReference>
<evidence type="ECO:0000259" key="11">
    <source>
        <dbReference type="Pfam" id="PF26002"/>
    </source>
</evidence>
<dbReference type="PANTHER" id="PTHR30386">
    <property type="entry name" value="MEMBRANE FUSION SUBUNIT OF EMRAB-TOLC MULTIDRUG EFFLUX PUMP"/>
    <property type="match status" value="1"/>
</dbReference>